<keyword evidence="2" id="KW-1133">Transmembrane helix</keyword>
<accession>A0AAV2QUA7</accession>
<evidence type="ECO:0000313" key="3">
    <source>
        <dbReference type="EMBL" id="CAL4101527.1"/>
    </source>
</evidence>
<dbReference type="Proteomes" id="UP001497623">
    <property type="component" value="Unassembled WGS sequence"/>
</dbReference>
<gene>
    <name evidence="3" type="ORF">MNOR_LOCUS17032</name>
</gene>
<comment type="caution">
    <text evidence="3">The sequence shown here is derived from an EMBL/GenBank/DDBJ whole genome shotgun (WGS) entry which is preliminary data.</text>
</comment>
<organism evidence="3 4">
    <name type="scientific">Meganyctiphanes norvegica</name>
    <name type="common">Northern krill</name>
    <name type="synonym">Thysanopoda norvegica</name>
    <dbReference type="NCBI Taxonomy" id="48144"/>
    <lineage>
        <taxon>Eukaryota</taxon>
        <taxon>Metazoa</taxon>
        <taxon>Ecdysozoa</taxon>
        <taxon>Arthropoda</taxon>
        <taxon>Crustacea</taxon>
        <taxon>Multicrustacea</taxon>
        <taxon>Malacostraca</taxon>
        <taxon>Eumalacostraca</taxon>
        <taxon>Eucarida</taxon>
        <taxon>Euphausiacea</taxon>
        <taxon>Euphausiidae</taxon>
        <taxon>Meganyctiphanes</taxon>
    </lineage>
</organism>
<sequence length="125" mass="14154">GGGVDSASDRSYVLVEPTINEILPWMGFNPYPFIGLLGLMWAISYKDDEIESNGEPSAAAPVYTKRVADKYSSPHQPWVHPELQLEKERRRQNQPITNARYKNQHNNIDLNSQNPSAYNVVNKTP</sequence>
<feature type="non-terminal residue" evidence="3">
    <location>
        <position position="1"/>
    </location>
</feature>
<name>A0AAV2QUA7_MEGNR</name>
<dbReference type="EMBL" id="CAXKWB010011474">
    <property type="protein sequence ID" value="CAL4101527.1"/>
    <property type="molecule type" value="Genomic_DNA"/>
</dbReference>
<evidence type="ECO:0000313" key="4">
    <source>
        <dbReference type="Proteomes" id="UP001497623"/>
    </source>
</evidence>
<feature type="non-terminal residue" evidence="3">
    <location>
        <position position="125"/>
    </location>
</feature>
<feature type="compositionally biased region" description="Polar residues" evidence="1">
    <location>
        <begin position="93"/>
        <end position="125"/>
    </location>
</feature>
<evidence type="ECO:0000256" key="2">
    <source>
        <dbReference type="SAM" id="Phobius"/>
    </source>
</evidence>
<evidence type="ECO:0000256" key="1">
    <source>
        <dbReference type="SAM" id="MobiDB-lite"/>
    </source>
</evidence>
<reference evidence="3 4" key="1">
    <citation type="submission" date="2024-05" db="EMBL/GenBank/DDBJ databases">
        <authorList>
            <person name="Wallberg A."/>
        </authorList>
    </citation>
    <scope>NUCLEOTIDE SEQUENCE [LARGE SCALE GENOMIC DNA]</scope>
</reference>
<dbReference type="AlphaFoldDB" id="A0AAV2QUA7"/>
<feature type="transmembrane region" description="Helical" evidence="2">
    <location>
        <begin position="22"/>
        <end position="43"/>
    </location>
</feature>
<protein>
    <submittedName>
        <fullName evidence="3">Uncharacterized protein</fullName>
    </submittedName>
</protein>
<proteinExistence type="predicted"/>
<keyword evidence="2" id="KW-0472">Membrane</keyword>
<feature type="region of interest" description="Disordered" evidence="1">
    <location>
        <begin position="83"/>
        <end position="125"/>
    </location>
</feature>
<keyword evidence="2" id="KW-0812">Transmembrane</keyword>
<keyword evidence="4" id="KW-1185">Reference proteome</keyword>